<comment type="pathway">
    <text evidence="2">Glycan biosynthesis; starch biosynthesis.</text>
</comment>
<evidence type="ECO:0000259" key="7">
    <source>
        <dbReference type="Pfam" id="PF08323"/>
    </source>
</evidence>
<evidence type="ECO:0000313" key="8">
    <source>
        <dbReference type="EMBL" id="KAF7130762.1"/>
    </source>
</evidence>
<proteinExistence type="predicted"/>
<evidence type="ECO:0000256" key="3">
    <source>
        <dbReference type="ARBA" id="ARBA00012588"/>
    </source>
</evidence>
<feature type="domain" description="Starch synthase catalytic" evidence="7">
    <location>
        <begin position="338"/>
        <end position="455"/>
    </location>
</feature>
<dbReference type="AlphaFoldDB" id="A0A834GCX3"/>
<dbReference type="GO" id="GO:0019252">
    <property type="term" value="P:starch biosynthetic process"/>
    <property type="evidence" value="ECO:0007669"/>
    <property type="project" value="UniProtKB-UniPathway"/>
</dbReference>
<accession>A0A834GCX3</accession>
<dbReference type="UniPathway" id="UPA00152"/>
<name>A0A834GCX3_RHOSS</name>
<keyword evidence="6" id="KW-0750">Starch biosynthesis</keyword>
<dbReference type="Proteomes" id="UP000626092">
    <property type="component" value="Unassembled WGS sequence"/>
</dbReference>
<keyword evidence="5" id="KW-0808">Transferase</keyword>
<dbReference type="SUPFAM" id="SSF53756">
    <property type="entry name" value="UDP-Glycosyltransferase/glycogen phosphorylase"/>
    <property type="match status" value="1"/>
</dbReference>
<reference evidence="8" key="1">
    <citation type="submission" date="2019-11" db="EMBL/GenBank/DDBJ databases">
        <authorList>
            <person name="Liu Y."/>
            <person name="Hou J."/>
            <person name="Li T.-Q."/>
            <person name="Guan C.-H."/>
            <person name="Wu X."/>
            <person name="Wu H.-Z."/>
            <person name="Ling F."/>
            <person name="Zhang R."/>
            <person name="Shi X.-G."/>
            <person name="Ren J.-P."/>
            <person name="Chen E.-F."/>
            <person name="Sun J.-M."/>
        </authorList>
    </citation>
    <scope>NUCLEOTIDE SEQUENCE</scope>
    <source>
        <strain evidence="8">Adult_tree_wgs_1</strain>
        <tissue evidence="8">Leaves</tissue>
    </source>
</reference>
<comment type="caution">
    <text evidence="8">The sequence shown here is derived from an EMBL/GenBank/DDBJ whole genome shotgun (WGS) entry which is preliminary data.</text>
</comment>
<dbReference type="OrthoDB" id="2018403at2759"/>
<organism evidence="8 9">
    <name type="scientific">Rhododendron simsii</name>
    <name type="common">Sims's rhododendron</name>
    <dbReference type="NCBI Taxonomy" id="118357"/>
    <lineage>
        <taxon>Eukaryota</taxon>
        <taxon>Viridiplantae</taxon>
        <taxon>Streptophyta</taxon>
        <taxon>Embryophyta</taxon>
        <taxon>Tracheophyta</taxon>
        <taxon>Spermatophyta</taxon>
        <taxon>Magnoliopsida</taxon>
        <taxon>eudicotyledons</taxon>
        <taxon>Gunneridae</taxon>
        <taxon>Pentapetalae</taxon>
        <taxon>asterids</taxon>
        <taxon>Ericales</taxon>
        <taxon>Ericaceae</taxon>
        <taxon>Ericoideae</taxon>
        <taxon>Rhodoreae</taxon>
        <taxon>Rhododendron</taxon>
    </lineage>
</organism>
<evidence type="ECO:0000313" key="9">
    <source>
        <dbReference type="Proteomes" id="UP000626092"/>
    </source>
</evidence>
<comment type="catalytic activity">
    <reaction evidence="1">
        <text>[(1-&gt;4)-alpha-D-glucosyl](n) + ADP-alpha-D-glucose = [(1-&gt;4)-alpha-D-glucosyl](n+1) + ADP + H(+)</text>
        <dbReference type="Rhea" id="RHEA:18189"/>
        <dbReference type="Rhea" id="RHEA-COMP:9584"/>
        <dbReference type="Rhea" id="RHEA-COMP:9587"/>
        <dbReference type="ChEBI" id="CHEBI:15378"/>
        <dbReference type="ChEBI" id="CHEBI:15444"/>
        <dbReference type="ChEBI" id="CHEBI:57498"/>
        <dbReference type="ChEBI" id="CHEBI:456216"/>
        <dbReference type="EC" id="2.4.1.21"/>
    </reaction>
</comment>
<evidence type="ECO:0000256" key="4">
    <source>
        <dbReference type="ARBA" id="ARBA00022676"/>
    </source>
</evidence>
<dbReference type="Gene3D" id="3.40.50.2000">
    <property type="entry name" value="Glycogen Phosphorylase B"/>
    <property type="match status" value="3"/>
</dbReference>
<dbReference type="PANTHER" id="PTHR46083">
    <property type="match status" value="1"/>
</dbReference>
<dbReference type="EMBL" id="WJXA01000010">
    <property type="protein sequence ID" value="KAF7130762.1"/>
    <property type="molecule type" value="Genomic_DNA"/>
</dbReference>
<sequence>MNIFLHTAIPFPSPFAFPKVSSTTISKPVKARAAVCCLGLEGHENSKMSEEMLQPVKSIQEKKHNDIWQLFSEVWQNIMFLNKQRMVAMEELDKMNWENKFLLDRIEQLEMKKQPSCAKDRVFIKSDLLLRIDSMVLTGMISTGEAAGLRMMILDSKVSVADDFSDIHHKNDAELLAELRHFSDKCKKKCFHIVHVCTEMEPVIPVGSLASYVTGVSHALQRKGHFVEVVLPKYAGLILDEVQGLREIEAEFYSYFNGQLHNNKIWTCVVHGIGITFIQPIFHSSFFSRERVYGYADDFERFKSCSLPQEARKDLLVIEDTIGGCRGKIPDQMVVDMDLLEIFSYFSRASLDYILRSGKQPDVIHIHNWQTSIVGPLFWDVFSKQCLVQPDKLALCGLEPSTLLRPDRLQDNTKTHLVNILKGGIVYSNKVVLLSSIHSKGLIIRSLSHGLEPTLAIHKDKLLVAPCGFDSSIWNPSTDHYLPQRYSADDMKGKAVCKVALQKHMGLSENASLVLVGCMFSEVSDVDLENIKALVWIASKKGVQFIFMGVSKISSVNRALESLQEELKDDNVIFIKEYEEAMSHLIFAGSDVILCQSFEDPVLQVPLKAIRYGAAPVATNLIDKQFRQIIDHDFERTNFSQYISNTFGSLSLSQAIDEIKKHPTQWSTKIMDAMTKDFSWDAECCDLHISAYTSISNL</sequence>
<dbReference type="PANTHER" id="PTHR46083:SF3">
    <property type="entry name" value="UDP-GLYCOSYLTRANSFERASE SUPERFAMILY PROTEIN"/>
    <property type="match status" value="1"/>
</dbReference>
<feature type="domain" description="Starch synthase catalytic" evidence="7">
    <location>
        <begin position="192"/>
        <end position="304"/>
    </location>
</feature>
<evidence type="ECO:0000256" key="5">
    <source>
        <dbReference type="ARBA" id="ARBA00022679"/>
    </source>
</evidence>
<keyword evidence="4" id="KW-0328">Glycosyltransferase</keyword>
<keyword evidence="9" id="KW-1185">Reference proteome</keyword>
<dbReference type="InterPro" id="IPR013534">
    <property type="entry name" value="Starch_synth_cat_dom"/>
</dbReference>
<evidence type="ECO:0000256" key="6">
    <source>
        <dbReference type="ARBA" id="ARBA00022922"/>
    </source>
</evidence>
<dbReference type="GO" id="GO:0009011">
    <property type="term" value="F:alpha-1,4-glucan glucosyltransferase (ADP-glucose donor) activity"/>
    <property type="evidence" value="ECO:0007669"/>
    <property type="project" value="UniProtKB-EC"/>
</dbReference>
<protein>
    <recommendedName>
        <fullName evidence="3">starch synthase</fullName>
        <ecNumber evidence="3">2.4.1.21</ecNumber>
    </recommendedName>
</protein>
<evidence type="ECO:0000256" key="2">
    <source>
        <dbReference type="ARBA" id="ARBA00004727"/>
    </source>
</evidence>
<evidence type="ECO:0000256" key="1">
    <source>
        <dbReference type="ARBA" id="ARBA00001478"/>
    </source>
</evidence>
<dbReference type="EC" id="2.4.1.21" evidence="3"/>
<dbReference type="Pfam" id="PF08323">
    <property type="entry name" value="Glyco_transf_5"/>
    <property type="match status" value="2"/>
</dbReference>
<gene>
    <name evidence="8" type="ORF">RHSIM_Rhsim10G0083900</name>
</gene>